<proteinExistence type="predicted"/>
<gene>
    <name evidence="1" type="ORF">Y1Q_0007629</name>
</gene>
<reference evidence="1 2" key="1">
    <citation type="journal article" date="2012" name="Genome Biol.">
        <title>Sequencing three crocodilian genomes to illuminate the evolution of archosaurs and amniotes.</title>
        <authorList>
            <person name="St John J.A."/>
            <person name="Braun E.L."/>
            <person name="Isberg S.R."/>
            <person name="Miles L.G."/>
            <person name="Chong A.Y."/>
            <person name="Gongora J."/>
            <person name="Dalzell P."/>
            <person name="Moran C."/>
            <person name="Bed'hom B."/>
            <person name="Abzhanov A."/>
            <person name="Burgess S.C."/>
            <person name="Cooksey A.M."/>
            <person name="Castoe T.A."/>
            <person name="Crawford N.G."/>
            <person name="Densmore L.D."/>
            <person name="Drew J.C."/>
            <person name="Edwards S.V."/>
            <person name="Faircloth B.C."/>
            <person name="Fujita M.K."/>
            <person name="Greenwold M.J."/>
            <person name="Hoffmann F.G."/>
            <person name="Howard J.M."/>
            <person name="Iguchi T."/>
            <person name="Janes D.E."/>
            <person name="Khan S.Y."/>
            <person name="Kohno S."/>
            <person name="de Koning A.J."/>
            <person name="Lance S.L."/>
            <person name="McCarthy F.M."/>
            <person name="McCormack J.E."/>
            <person name="Merchant M.E."/>
            <person name="Peterson D.G."/>
            <person name="Pollock D.D."/>
            <person name="Pourmand N."/>
            <person name="Raney B.J."/>
            <person name="Roessler K.A."/>
            <person name="Sanford J.R."/>
            <person name="Sawyer R.H."/>
            <person name="Schmidt C.J."/>
            <person name="Triplett E.W."/>
            <person name="Tuberville T.D."/>
            <person name="Venegas-Anaya M."/>
            <person name="Howard J.T."/>
            <person name="Jarvis E.D."/>
            <person name="Guillette L.J.Jr."/>
            <person name="Glenn T.C."/>
            <person name="Green R.E."/>
            <person name="Ray D.A."/>
        </authorList>
    </citation>
    <scope>NUCLEOTIDE SEQUENCE [LARGE SCALE GENOMIC DNA]</scope>
    <source>
        <strain evidence="1">KSC_2009_1</strain>
    </source>
</reference>
<keyword evidence="2" id="KW-1185">Reference proteome</keyword>
<dbReference type="EMBL" id="AKHW03003532">
    <property type="protein sequence ID" value="KYO34358.1"/>
    <property type="molecule type" value="Genomic_DNA"/>
</dbReference>
<dbReference type="STRING" id="8496.A0A151NC12"/>
<evidence type="ECO:0000313" key="1">
    <source>
        <dbReference type="EMBL" id="KYO34358.1"/>
    </source>
</evidence>
<comment type="caution">
    <text evidence="1">The sequence shown here is derived from an EMBL/GenBank/DDBJ whole genome shotgun (WGS) entry which is preliminary data.</text>
</comment>
<organism evidence="1 2">
    <name type="scientific">Alligator mississippiensis</name>
    <name type="common">American alligator</name>
    <dbReference type="NCBI Taxonomy" id="8496"/>
    <lineage>
        <taxon>Eukaryota</taxon>
        <taxon>Metazoa</taxon>
        <taxon>Chordata</taxon>
        <taxon>Craniata</taxon>
        <taxon>Vertebrata</taxon>
        <taxon>Euteleostomi</taxon>
        <taxon>Archelosauria</taxon>
        <taxon>Archosauria</taxon>
        <taxon>Crocodylia</taxon>
        <taxon>Alligatoridae</taxon>
        <taxon>Alligatorinae</taxon>
        <taxon>Alligator</taxon>
    </lineage>
</organism>
<evidence type="ECO:0000313" key="2">
    <source>
        <dbReference type="Proteomes" id="UP000050525"/>
    </source>
</evidence>
<sequence>MERVSDGNLKREKSSLATLNSNSITLVAVRKQQPATDVPELLIVSEKSKPGSPVKVHSSFQKEERVSQGCSMGVSEVKAEQALSKTNTPASCVRKPTMKQNLVFDNIGYEGNSENLPSGSSQMDMVTVNILASPLEINCLSQL</sequence>
<dbReference type="AlphaFoldDB" id="A0A151NC12"/>
<dbReference type="Proteomes" id="UP000050525">
    <property type="component" value="Unassembled WGS sequence"/>
</dbReference>
<protein>
    <submittedName>
        <fullName evidence="1">Uncharacterized protein</fullName>
    </submittedName>
</protein>
<accession>A0A151NC12</accession>
<name>A0A151NC12_ALLMI</name>